<protein>
    <submittedName>
        <fullName evidence="2">Uncharacterized protein</fullName>
    </submittedName>
</protein>
<dbReference type="KEGG" id="pco:PHACADRAFT_249006"/>
<feature type="region of interest" description="Disordered" evidence="1">
    <location>
        <begin position="72"/>
        <end position="92"/>
    </location>
</feature>
<gene>
    <name evidence="2" type="ORF">PHACADRAFT_249006</name>
</gene>
<keyword evidence="3" id="KW-1185">Reference proteome</keyword>
<feature type="compositionally biased region" description="Basic residues" evidence="1">
    <location>
        <begin position="81"/>
        <end position="92"/>
    </location>
</feature>
<dbReference type="InParanoid" id="K5WIH2"/>
<dbReference type="RefSeq" id="XP_007391484.1">
    <property type="nucleotide sequence ID" value="XM_007391422.1"/>
</dbReference>
<organism evidence="2 3">
    <name type="scientific">Phanerochaete carnosa (strain HHB-10118-sp)</name>
    <name type="common">White-rot fungus</name>
    <name type="synonym">Peniophora carnosa</name>
    <dbReference type="NCBI Taxonomy" id="650164"/>
    <lineage>
        <taxon>Eukaryota</taxon>
        <taxon>Fungi</taxon>
        <taxon>Dikarya</taxon>
        <taxon>Basidiomycota</taxon>
        <taxon>Agaricomycotina</taxon>
        <taxon>Agaricomycetes</taxon>
        <taxon>Polyporales</taxon>
        <taxon>Phanerochaetaceae</taxon>
        <taxon>Phanerochaete</taxon>
    </lineage>
</organism>
<dbReference type="AlphaFoldDB" id="K5WIH2"/>
<evidence type="ECO:0000313" key="2">
    <source>
        <dbReference type="EMBL" id="EKM58894.1"/>
    </source>
</evidence>
<dbReference type="Proteomes" id="UP000008370">
    <property type="component" value="Unassembled WGS sequence"/>
</dbReference>
<dbReference type="EMBL" id="JH930469">
    <property type="protein sequence ID" value="EKM58894.1"/>
    <property type="molecule type" value="Genomic_DNA"/>
</dbReference>
<reference evidence="2 3" key="1">
    <citation type="journal article" date="2012" name="BMC Genomics">
        <title>Comparative genomics of the white-rot fungi, Phanerochaete carnosa and P. chrysosporium, to elucidate the genetic basis of the distinct wood types they colonize.</title>
        <authorList>
            <person name="Suzuki H."/>
            <person name="MacDonald J."/>
            <person name="Syed K."/>
            <person name="Salamov A."/>
            <person name="Hori C."/>
            <person name="Aerts A."/>
            <person name="Henrissat B."/>
            <person name="Wiebenga A."/>
            <person name="vanKuyk P.A."/>
            <person name="Barry K."/>
            <person name="Lindquist E."/>
            <person name="LaButti K."/>
            <person name="Lapidus A."/>
            <person name="Lucas S."/>
            <person name="Coutinho P."/>
            <person name="Gong Y."/>
            <person name="Samejima M."/>
            <person name="Mahadevan R."/>
            <person name="Abou-Zaid M."/>
            <person name="de Vries R.P."/>
            <person name="Igarashi K."/>
            <person name="Yadav J.S."/>
            <person name="Grigoriev I.V."/>
            <person name="Master E.R."/>
        </authorList>
    </citation>
    <scope>NUCLEOTIDE SEQUENCE [LARGE SCALE GENOMIC DNA]</scope>
    <source>
        <strain evidence="2 3">HHB-10118-sp</strain>
    </source>
</reference>
<dbReference type="HOGENOM" id="CLU_1845798_0_0_1"/>
<dbReference type="GeneID" id="18914529"/>
<accession>K5WIH2</accession>
<proteinExistence type="predicted"/>
<evidence type="ECO:0000313" key="3">
    <source>
        <dbReference type="Proteomes" id="UP000008370"/>
    </source>
</evidence>
<evidence type="ECO:0000256" key="1">
    <source>
        <dbReference type="SAM" id="MobiDB-lite"/>
    </source>
</evidence>
<name>K5WIH2_PHACS</name>
<sequence>MHVDDVGAQPEEKIGMQTMYESMPSYRSWIMLSACLQSGQKTSTFAGTGVIWNISRAPCTSLPQRLGQAARRFTRFPPAKPRPRPSTRRNYGKLRLDAILKAATSDATPRSHSSLADTKHRLPFCSRLDQPTRSGTSKM</sequence>